<proteinExistence type="predicted"/>
<accession>A0A8J3UR14</accession>
<comment type="caution">
    <text evidence="1">The sequence shown here is derived from an EMBL/GenBank/DDBJ whole genome shotgun (WGS) entry which is preliminary data.</text>
</comment>
<evidence type="ECO:0000313" key="1">
    <source>
        <dbReference type="EMBL" id="GII43080.1"/>
    </source>
</evidence>
<organism evidence="1 2">
    <name type="scientific">Planotetraspora phitsanulokensis</name>
    <dbReference type="NCBI Taxonomy" id="575192"/>
    <lineage>
        <taxon>Bacteria</taxon>
        <taxon>Bacillati</taxon>
        <taxon>Actinomycetota</taxon>
        <taxon>Actinomycetes</taxon>
        <taxon>Streptosporangiales</taxon>
        <taxon>Streptosporangiaceae</taxon>
        <taxon>Planotetraspora</taxon>
    </lineage>
</organism>
<keyword evidence="2" id="KW-1185">Reference proteome</keyword>
<evidence type="ECO:0000313" key="2">
    <source>
        <dbReference type="Proteomes" id="UP000622547"/>
    </source>
</evidence>
<name>A0A8J3UR14_9ACTN</name>
<sequence length="87" mass="9219">MPGGAQLGLQQRAQAPLMGADHVMRRMGRAGERESDVDEVRAAGSGARSYAVRQVGLMQFTAVVPDVLWSEDVAEIPPAEQTVLGDG</sequence>
<protein>
    <submittedName>
        <fullName evidence="1">Uncharacterized protein</fullName>
    </submittedName>
</protein>
<dbReference type="AlphaFoldDB" id="A0A8J3UR14"/>
<dbReference type="Proteomes" id="UP000622547">
    <property type="component" value="Unassembled WGS sequence"/>
</dbReference>
<gene>
    <name evidence="1" type="ORF">Pph01_80830</name>
</gene>
<reference evidence="1 2" key="1">
    <citation type="submission" date="2021-01" db="EMBL/GenBank/DDBJ databases">
        <title>Whole genome shotgun sequence of Planotetraspora phitsanulokensis NBRC 104273.</title>
        <authorList>
            <person name="Komaki H."/>
            <person name="Tamura T."/>
        </authorList>
    </citation>
    <scope>NUCLEOTIDE SEQUENCE [LARGE SCALE GENOMIC DNA]</scope>
    <source>
        <strain evidence="1 2">NBRC 104273</strain>
    </source>
</reference>
<dbReference type="EMBL" id="BOOP01000051">
    <property type="protein sequence ID" value="GII43080.1"/>
    <property type="molecule type" value="Genomic_DNA"/>
</dbReference>